<protein>
    <submittedName>
        <fullName evidence="1">Uncharacterized protein</fullName>
    </submittedName>
</protein>
<accession>A0A1F4VG62</accession>
<evidence type="ECO:0000313" key="1">
    <source>
        <dbReference type="EMBL" id="OGC56075.1"/>
    </source>
</evidence>
<reference evidence="1 2" key="1">
    <citation type="journal article" date="2016" name="Nat. Commun.">
        <title>Thousands of microbial genomes shed light on interconnected biogeochemical processes in an aquifer system.</title>
        <authorList>
            <person name="Anantharaman K."/>
            <person name="Brown C.T."/>
            <person name="Hug L.A."/>
            <person name="Sharon I."/>
            <person name="Castelle C.J."/>
            <person name="Probst A.J."/>
            <person name="Thomas B.C."/>
            <person name="Singh A."/>
            <person name="Wilkins M.J."/>
            <person name="Karaoz U."/>
            <person name="Brodie E.L."/>
            <person name="Williams K.H."/>
            <person name="Hubbard S.S."/>
            <person name="Banfield J.F."/>
        </authorList>
    </citation>
    <scope>NUCLEOTIDE SEQUENCE [LARGE SCALE GENOMIC DNA]</scope>
</reference>
<dbReference type="AlphaFoldDB" id="A0A1F4VG62"/>
<gene>
    <name evidence="1" type="ORF">A3H26_01475</name>
</gene>
<dbReference type="EMBL" id="MEVN01000047">
    <property type="protein sequence ID" value="OGC56075.1"/>
    <property type="molecule type" value="Genomic_DNA"/>
</dbReference>
<organism evidence="1 2">
    <name type="scientific">candidate division WWE3 bacterium RIFCSPLOWO2_12_FULL_36_10</name>
    <dbReference type="NCBI Taxonomy" id="1802630"/>
    <lineage>
        <taxon>Bacteria</taxon>
        <taxon>Katanobacteria</taxon>
    </lineage>
</organism>
<dbReference type="STRING" id="1802630.A3H26_01475"/>
<name>A0A1F4VG62_UNCKA</name>
<dbReference type="Proteomes" id="UP000177763">
    <property type="component" value="Unassembled WGS sequence"/>
</dbReference>
<comment type="caution">
    <text evidence="1">The sequence shown here is derived from an EMBL/GenBank/DDBJ whole genome shotgun (WGS) entry which is preliminary data.</text>
</comment>
<proteinExistence type="predicted"/>
<sequence length="157" mass="17831">MGKFVCEPPPTLTASDYMNIFDEVIKLKLPIGKYVVVGSGILIALNLKEGNDVDIVVTKDIFEEHMKNGWEQIPWTYLDHSNGIFLRKGLVELYLDVNCGKFNPSTSELIQRAKIINGIAFTNLSDTLNFKKEYAKNNPKHIKDIKLLEEYILNSVI</sequence>
<evidence type="ECO:0000313" key="2">
    <source>
        <dbReference type="Proteomes" id="UP000177763"/>
    </source>
</evidence>